<evidence type="ECO:0000313" key="3">
    <source>
        <dbReference type="Proteomes" id="UP000734271"/>
    </source>
</evidence>
<keyword evidence="3" id="KW-1185">Reference proteome</keyword>
<evidence type="ECO:0000259" key="1">
    <source>
        <dbReference type="Pfam" id="PF01966"/>
    </source>
</evidence>
<dbReference type="InterPro" id="IPR006674">
    <property type="entry name" value="HD_domain"/>
</dbReference>
<dbReference type="SUPFAM" id="SSF109604">
    <property type="entry name" value="HD-domain/PDEase-like"/>
    <property type="match status" value="1"/>
</dbReference>
<dbReference type="InterPro" id="IPR006675">
    <property type="entry name" value="HDIG_dom"/>
</dbReference>
<organism evidence="2 3">
    <name type="scientific">Anaerococcus murdochii</name>
    <dbReference type="NCBI Taxonomy" id="411577"/>
    <lineage>
        <taxon>Bacteria</taxon>
        <taxon>Bacillati</taxon>
        <taxon>Bacillota</taxon>
        <taxon>Tissierellia</taxon>
        <taxon>Tissierellales</taxon>
        <taxon>Peptoniphilaceae</taxon>
        <taxon>Anaerococcus</taxon>
    </lineage>
</organism>
<proteinExistence type="predicted"/>
<evidence type="ECO:0000313" key="2">
    <source>
        <dbReference type="EMBL" id="MBZ2386050.1"/>
    </source>
</evidence>
<protein>
    <submittedName>
        <fullName evidence="2">HD domain-containing protein</fullName>
    </submittedName>
</protein>
<name>A0ABS7SWZ3_9FIRM</name>
<dbReference type="Proteomes" id="UP000734271">
    <property type="component" value="Unassembled WGS sequence"/>
</dbReference>
<comment type="caution">
    <text evidence="2">The sequence shown here is derived from an EMBL/GenBank/DDBJ whole genome shotgun (WGS) entry which is preliminary data.</text>
</comment>
<feature type="domain" description="HD" evidence="1">
    <location>
        <begin position="32"/>
        <end position="144"/>
    </location>
</feature>
<reference evidence="2 3" key="1">
    <citation type="submission" date="2021-08" db="EMBL/GenBank/DDBJ databases">
        <title>FDA dAtabase for Regulatory Grade micrObial Sequences (FDA-ARGOS): Supporting development and validation of Infectious Disease Dx tests.</title>
        <authorList>
            <person name="Sproer C."/>
            <person name="Gronow S."/>
            <person name="Severitt S."/>
            <person name="Schroder I."/>
            <person name="Tallon L."/>
            <person name="Sadzewicz L."/>
            <person name="Zhao X."/>
            <person name="Boylan J."/>
            <person name="Ott S."/>
            <person name="Bowen H."/>
            <person name="Vavikolanu K."/>
            <person name="Hazen T."/>
            <person name="Aluvathingal J."/>
            <person name="Nadendla S."/>
            <person name="Lowell S."/>
            <person name="Myers T."/>
            <person name="Yan Y."/>
            <person name="Sichtig H."/>
        </authorList>
    </citation>
    <scope>NUCLEOTIDE SEQUENCE [LARGE SCALE GENOMIC DNA]</scope>
    <source>
        <strain evidence="2 3">FDAARGOS_1460</strain>
    </source>
</reference>
<dbReference type="Pfam" id="PF01966">
    <property type="entry name" value="HD"/>
    <property type="match status" value="1"/>
</dbReference>
<dbReference type="RefSeq" id="WP_223417904.1">
    <property type="nucleotide sequence ID" value="NZ_JAIPME010000002.1"/>
</dbReference>
<dbReference type="NCBIfam" id="TIGR00277">
    <property type="entry name" value="HDIG"/>
    <property type="match status" value="1"/>
</dbReference>
<sequence>MYKEGYGNIPNKDKVRCMLDEAFRENPGGWIIHSHVIGKTCEKIAKEIGLDPEIAYAVGCLHDIGKAYGHEDLAHMMEGYRILRFESYFYPARIALGHGFVTDDFKSYHGRANVSERDQEFIRAYLKKRDIDIYEKLVILLDNLIKDKYLGLEEREALRNIPKSPQREDRLEILKAWKDEFEKNLEKPIKAYLPRPRYYKFPYKLLRNEK</sequence>
<dbReference type="Gene3D" id="1.10.3210.10">
    <property type="entry name" value="Hypothetical protein af1432"/>
    <property type="match status" value="1"/>
</dbReference>
<gene>
    <name evidence="2" type="ORF">K8P03_01855</name>
</gene>
<accession>A0ABS7SWZ3</accession>
<dbReference type="EMBL" id="JAIPME010000002">
    <property type="protein sequence ID" value="MBZ2386050.1"/>
    <property type="molecule type" value="Genomic_DNA"/>
</dbReference>